<proteinExistence type="predicted"/>
<evidence type="ECO:0008006" key="3">
    <source>
        <dbReference type="Google" id="ProtNLM"/>
    </source>
</evidence>
<keyword evidence="2" id="KW-1185">Reference proteome</keyword>
<sequence length="63" mass="7142">MTFFDEDRPKKPASHEIGSDLSALSVEDLAERIALLQGEIRRLEKERQKKAAGRRAADSLFRS</sequence>
<dbReference type="Pfam" id="PF06698">
    <property type="entry name" value="DUF1192"/>
    <property type="match status" value="1"/>
</dbReference>
<gene>
    <name evidence="1" type="ORF">REJC140_00978</name>
</gene>
<protein>
    <recommendedName>
        <fullName evidence="3">DUF1192 domain-containing protein</fullName>
    </recommendedName>
</protein>
<dbReference type="Proteomes" id="UP000606921">
    <property type="component" value="Unassembled WGS sequence"/>
</dbReference>
<organism evidence="1 2">
    <name type="scientific">Pseudorhizobium endolithicum</name>
    <dbReference type="NCBI Taxonomy" id="1191678"/>
    <lineage>
        <taxon>Bacteria</taxon>
        <taxon>Pseudomonadati</taxon>
        <taxon>Pseudomonadota</taxon>
        <taxon>Alphaproteobacteria</taxon>
        <taxon>Hyphomicrobiales</taxon>
        <taxon>Rhizobiaceae</taxon>
        <taxon>Rhizobium/Agrobacterium group</taxon>
        <taxon>Pseudorhizobium</taxon>
    </lineage>
</organism>
<dbReference type="EMBL" id="CABFWF030000012">
    <property type="protein sequence ID" value="CAD7041196.1"/>
    <property type="molecule type" value="Genomic_DNA"/>
</dbReference>
<name>A0ABM8PPN2_9HYPH</name>
<dbReference type="InterPro" id="IPR009579">
    <property type="entry name" value="DUF1192"/>
</dbReference>
<evidence type="ECO:0000313" key="1">
    <source>
        <dbReference type="EMBL" id="CAD7041196.1"/>
    </source>
</evidence>
<evidence type="ECO:0000313" key="2">
    <source>
        <dbReference type="Proteomes" id="UP000606921"/>
    </source>
</evidence>
<comment type="caution">
    <text evidence="1">The sequence shown here is derived from an EMBL/GenBank/DDBJ whole genome shotgun (WGS) entry which is preliminary data.</text>
</comment>
<dbReference type="RefSeq" id="WP_142592938.1">
    <property type="nucleotide sequence ID" value="NZ_CABFWF030000012.1"/>
</dbReference>
<accession>A0ABM8PPN2</accession>
<reference evidence="1 2" key="1">
    <citation type="submission" date="2020-11" db="EMBL/GenBank/DDBJ databases">
        <authorList>
            <person name="Lassalle F."/>
        </authorList>
    </citation>
    <scope>NUCLEOTIDE SEQUENCE [LARGE SCALE GENOMIC DNA]</scope>
    <source>
        <strain evidence="1 2">JC140</strain>
    </source>
</reference>